<evidence type="ECO:0000313" key="3">
    <source>
        <dbReference type="Proteomes" id="UP001157114"/>
    </source>
</evidence>
<dbReference type="InterPro" id="IPR024775">
    <property type="entry name" value="DinB-like"/>
</dbReference>
<protein>
    <recommendedName>
        <fullName evidence="1">DinB-like domain-containing protein</fullName>
    </recommendedName>
</protein>
<feature type="domain" description="DinB-like" evidence="1">
    <location>
        <begin position="9"/>
        <end position="157"/>
    </location>
</feature>
<dbReference type="Pfam" id="PF12867">
    <property type="entry name" value="DinB_2"/>
    <property type="match status" value="1"/>
</dbReference>
<name>A0ABQ6GAA5_9BACL</name>
<evidence type="ECO:0000259" key="1">
    <source>
        <dbReference type="Pfam" id="PF12867"/>
    </source>
</evidence>
<dbReference type="SUPFAM" id="SSF109854">
    <property type="entry name" value="DinB/YfiT-like putative metalloenzymes"/>
    <property type="match status" value="1"/>
</dbReference>
<comment type="caution">
    <text evidence="2">The sequence shown here is derived from an EMBL/GenBank/DDBJ whole genome shotgun (WGS) entry which is preliminary data.</text>
</comment>
<dbReference type="EMBL" id="BSSQ01000010">
    <property type="protein sequence ID" value="GLX67894.1"/>
    <property type="molecule type" value="Genomic_DNA"/>
</dbReference>
<reference evidence="2 3" key="1">
    <citation type="submission" date="2023-03" db="EMBL/GenBank/DDBJ databases">
        <title>Draft genome sequence of the bacteria which degrade cell wall of Tricholomamatutake.</title>
        <authorList>
            <person name="Konishi Y."/>
            <person name="Fukuta Y."/>
            <person name="Shirasaka N."/>
        </authorList>
    </citation>
    <scope>NUCLEOTIDE SEQUENCE [LARGE SCALE GENOMIC DNA]</scope>
    <source>
        <strain evidence="3">mu1</strain>
    </source>
</reference>
<evidence type="ECO:0000313" key="2">
    <source>
        <dbReference type="EMBL" id="GLX67894.1"/>
    </source>
</evidence>
<sequence length="171" mass="19750">MSGQEVIHSYINRLDSYSIEQLSYRIEPGTWSIGQVYAHIEDVALEYLNNLEQCAIAGSDLNQGKTEAGETLFAAKAFPPVKIKLPPGMEYSPNDAKSKEQHAHDLMDLIEQMEVWETKLPSILPSYRIRHGGFGWLNATEWFDLIEMHTRHHLRQIKEIEERWNKATVDR</sequence>
<gene>
    <name evidence="2" type="ORF">MU1_22390</name>
</gene>
<organism evidence="2 3">
    <name type="scientific">Paenibacillus glycanilyticus</name>
    <dbReference type="NCBI Taxonomy" id="126569"/>
    <lineage>
        <taxon>Bacteria</taxon>
        <taxon>Bacillati</taxon>
        <taxon>Bacillota</taxon>
        <taxon>Bacilli</taxon>
        <taxon>Bacillales</taxon>
        <taxon>Paenibacillaceae</taxon>
        <taxon>Paenibacillus</taxon>
    </lineage>
</organism>
<keyword evidence="3" id="KW-1185">Reference proteome</keyword>
<dbReference type="RefSeq" id="WP_284238655.1">
    <property type="nucleotide sequence ID" value="NZ_BSSQ01000010.1"/>
</dbReference>
<proteinExistence type="predicted"/>
<dbReference type="InterPro" id="IPR034660">
    <property type="entry name" value="DinB/YfiT-like"/>
</dbReference>
<dbReference type="Gene3D" id="1.20.120.450">
    <property type="entry name" value="dinb family like domain"/>
    <property type="match status" value="1"/>
</dbReference>
<dbReference type="Proteomes" id="UP001157114">
    <property type="component" value="Unassembled WGS sequence"/>
</dbReference>
<accession>A0ABQ6GAA5</accession>